<dbReference type="PANTHER" id="PTHR11705:SF143">
    <property type="entry name" value="SLL0236 PROTEIN"/>
    <property type="match status" value="1"/>
</dbReference>
<evidence type="ECO:0000259" key="7">
    <source>
        <dbReference type="PROSITE" id="PS52035"/>
    </source>
</evidence>
<protein>
    <recommendedName>
        <fullName evidence="7">Peptidase M14 domain-containing protein</fullName>
    </recommendedName>
</protein>
<evidence type="ECO:0000256" key="6">
    <source>
        <dbReference type="ARBA" id="ARBA00023049"/>
    </source>
</evidence>
<dbReference type="Gene3D" id="3.40.630.10">
    <property type="entry name" value="Zn peptidases"/>
    <property type="match status" value="1"/>
</dbReference>
<dbReference type="CDD" id="cd00596">
    <property type="entry name" value="Peptidase_M14_like"/>
    <property type="match status" value="1"/>
</dbReference>
<dbReference type="GO" id="GO:0004181">
    <property type="term" value="F:metallocarboxypeptidase activity"/>
    <property type="evidence" value="ECO:0007669"/>
    <property type="project" value="InterPro"/>
</dbReference>
<dbReference type="GO" id="GO:0006508">
    <property type="term" value="P:proteolysis"/>
    <property type="evidence" value="ECO:0007669"/>
    <property type="project" value="UniProtKB-KW"/>
</dbReference>
<dbReference type="EMBL" id="LNQE01001916">
    <property type="protein sequence ID" value="KUG02602.1"/>
    <property type="molecule type" value="Genomic_DNA"/>
</dbReference>
<proteinExistence type="inferred from homology"/>
<evidence type="ECO:0000256" key="2">
    <source>
        <dbReference type="ARBA" id="ARBA00005988"/>
    </source>
</evidence>
<comment type="caution">
    <text evidence="8">The sequence shown here is derived from an EMBL/GenBank/DDBJ whole genome shotgun (WGS) entry which is preliminary data.</text>
</comment>
<dbReference type="SMART" id="SM00631">
    <property type="entry name" value="Zn_pept"/>
    <property type="match status" value="1"/>
</dbReference>
<dbReference type="AlphaFoldDB" id="A0A0W8E1U4"/>
<evidence type="ECO:0000256" key="4">
    <source>
        <dbReference type="ARBA" id="ARBA00022801"/>
    </source>
</evidence>
<reference evidence="8" key="1">
    <citation type="journal article" date="2015" name="Proc. Natl. Acad. Sci. U.S.A.">
        <title>Networks of energetic and metabolic interactions define dynamics in microbial communities.</title>
        <authorList>
            <person name="Embree M."/>
            <person name="Liu J.K."/>
            <person name="Al-Bassam M.M."/>
            <person name="Zengler K."/>
        </authorList>
    </citation>
    <scope>NUCLEOTIDE SEQUENCE</scope>
</reference>
<dbReference type="GO" id="GO:0005615">
    <property type="term" value="C:extracellular space"/>
    <property type="evidence" value="ECO:0007669"/>
    <property type="project" value="TreeGrafter"/>
</dbReference>
<organism evidence="8">
    <name type="scientific">hydrocarbon metagenome</name>
    <dbReference type="NCBI Taxonomy" id="938273"/>
    <lineage>
        <taxon>unclassified sequences</taxon>
        <taxon>metagenomes</taxon>
        <taxon>ecological metagenomes</taxon>
    </lineage>
</organism>
<evidence type="ECO:0000313" key="8">
    <source>
        <dbReference type="EMBL" id="KUG02602.1"/>
    </source>
</evidence>
<dbReference type="SUPFAM" id="SSF53187">
    <property type="entry name" value="Zn-dependent exopeptidases"/>
    <property type="match status" value="1"/>
</dbReference>
<dbReference type="GO" id="GO:0008270">
    <property type="term" value="F:zinc ion binding"/>
    <property type="evidence" value="ECO:0007669"/>
    <property type="project" value="InterPro"/>
</dbReference>
<feature type="domain" description="Peptidase M14" evidence="7">
    <location>
        <begin position="54"/>
        <end position="322"/>
    </location>
</feature>
<keyword evidence="6" id="KW-0482">Metalloprotease</keyword>
<name>A0A0W8E1U4_9ZZZZ</name>
<sequence length="322" mass="36718">MKKIRIFLLVIILIIQPTVTSAAVYINQEYIDINHVNIDHCNYITLEDAVASLGYLPPEEIKIDEFIPIRAAAEQQGYFVRWDEENVYLDNSEPLIFRQTIGSSYQNRPIEAVYLTPPSYTQTILATFAVHGFEDQYYRDGVILTQIAEQVIKYYSDQPELLKFTRLIIIPCVNLDGVNAGVSNNGFGRCNAQGIDINRDFDHNWGKINNSRNKTGNQPFTSPEAQVLRDIVLKENPDIVLDFHGWLDCCYSSDLELKNCFSSSLDLGAEKKALPGYKPMQGYFVGWASQYARAALIEYKYKDADRLTTQTIQAFNNLIQEI</sequence>
<keyword evidence="5" id="KW-0862">Zinc</keyword>
<gene>
    <name evidence="8" type="ORF">ASZ90_019970</name>
</gene>
<dbReference type="InterPro" id="IPR000834">
    <property type="entry name" value="Peptidase_M14"/>
</dbReference>
<comment type="similarity">
    <text evidence="2">Belongs to the peptidase M14 family.</text>
</comment>
<evidence type="ECO:0000256" key="3">
    <source>
        <dbReference type="ARBA" id="ARBA00022670"/>
    </source>
</evidence>
<comment type="cofactor">
    <cofactor evidence="1">
        <name>Zn(2+)</name>
        <dbReference type="ChEBI" id="CHEBI:29105"/>
    </cofactor>
</comment>
<dbReference type="PANTHER" id="PTHR11705">
    <property type="entry name" value="PROTEASE FAMILY M14 CARBOXYPEPTIDASE A,B"/>
    <property type="match status" value="1"/>
</dbReference>
<dbReference type="Pfam" id="PF00246">
    <property type="entry name" value="Peptidase_M14"/>
    <property type="match status" value="1"/>
</dbReference>
<keyword evidence="4" id="KW-0378">Hydrolase</keyword>
<accession>A0A0W8E1U4</accession>
<keyword evidence="3" id="KW-0645">Protease</keyword>
<evidence type="ECO:0000256" key="5">
    <source>
        <dbReference type="ARBA" id="ARBA00022833"/>
    </source>
</evidence>
<dbReference type="PROSITE" id="PS52035">
    <property type="entry name" value="PEPTIDASE_M14"/>
    <property type="match status" value="1"/>
</dbReference>
<evidence type="ECO:0000256" key="1">
    <source>
        <dbReference type="ARBA" id="ARBA00001947"/>
    </source>
</evidence>